<protein>
    <submittedName>
        <fullName evidence="3">Uncharacterized protein</fullName>
    </submittedName>
</protein>
<comment type="caution">
    <text evidence="3">The sequence shown here is derived from an EMBL/GenBank/DDBJ whole genome shotgun (WGS) entry which is preliminary data.</text>
</comment>
<evidence type="ECO:0000256" key="1">
    <source>
        <dbReference type="SAM" id="MobiDB-lite"/>
    </source>
</evidence>
<accession>A0ABP1RBK1</accession>
<keyword evidence="2" id="KW-1133">Transmembrane helix</keyword>
<evidence type="ECO:0000313" key="4">
    <source>
        <dbReference type="Proteomes" id="UP001642540"/>
    </source>
</evidence>
<evidence type="ECO:0000313" key="3">
    <source>
        <dbReference type="EMBL" id="CAL8124642.1"/>
    </source>
</evidence>
<gene>
    <name evidence="3" type="ORF">ODALV1_LOCUS20703</name>
</gene>
<name>A0ABP1RBK1_9HEXA</name>
<keyword evidence="2" id="KW-0472">Membrane</keyword>
<feature type="transmembrane region" description="Helical" evidence="2">
    <location>
        <begin position="39"/>
        <end position="62"/>
    </location>
</feature>
<organism evidence="3 4">
    <name type="scientific">Orchesella dallaii</name>
    <dbReference type="NCBI Taxonomy" id="48710"/>
    <lineage>
        <taxon>Eukaryota</taxon>
        <taxon>Metazoa</taxon>
        <taxon>Ecdysozoa</taxon>
        <taxon>Arthropoda</taxon>
        <taxon>Hexapoda</taxon>
        <taxon>Collembola</taxon>
        <taxon>Entomobryomorpha</taxon>
        <taxon>Entomobryoidea</taxon>
        <taxon>Orchesellidae</taxon>
        <taxon>Orchesellinae</taxon>
        <taxon>Orchesella</taxon>
    </lineage>
</organism>
<proteinExistence type="predicted"/>
<evidence type="ECO:0000256" key="2">
    <source>
        <dbReference type="SAM" id="Phobius"/>
    </source>
</evidence>
<keyword evidence="4" id="KW-1185">Reference proteome</keyword>
<keyword evidence="2" id="KW-0812">Transmembrane</keyword>
<feature type="region of interest" description="Disordered" evidence="1">
    <location>
        <begin position="1"/>
        <end position="25"/>
    </location>
</feature>
<dbReference type="Proteomes" id="UP001642540">
    <property type="component" value="Unassembled WGS sequence"/>
</dbReference>
<dbReference type="EMBL" id="CAXLJM020000068">
    <property type="protein sequence ID" value="CAL8124642.1"/>
    <property type="molecule type" value="Genomic_DNA"/>
</dbReference>
<reference evidence="3 4" key="1">
    <citation type="submission" date="2024-08" db="EMBL/GenBank/DDBJ databases">
        <authorList>
            <person name="Cucini C."/>
            <person name="Frati F."/>
        </authorList>
    </citation>
    <scope>NUCLEOTIDE SEQUENCE [LARGE SCALE GENOMIC DNA]</scope>
</reference>
<sequence>MRYPTSPVDSDTGTENPDKDQEYEDIDENKKYINSNFPVLLTLLGISVFFLLVLIVTIYLLLSKKGVLKKFRASLSLYNNNPI</sequence>